<evidence type="ECO:0000259" key="10">
    <source>
        <dbReference type="Pfam" id="PF00324"/>
    </source>
</evidence>
<dbReference type="GO" id="GO:0005643">
    <property type="term" value="C:nuclear pore"/>
    <property type="evidence" value="ECO:0007669"/>
    <property type="project" value="InterPro"/>
</dbReference>
<feature type="transmembrane region" description="Helical" evidence="9">
    <location>
        <begin position="2338"/>
        <end position="2357"/>
    </location>
</feature>
<protein>
    <recommendedName>
        <fullName evidence="10">Amino acid permease/ SLC12A domain-containing protein</fullName>
    </recommendedName>
</protein>
<dbReference type="GO" id="GO:0016020">
    <property type="term" value="C:membrane"/>
    <property type="evidence" value="ECO:0007669"/>
    <property type="project" value="UniProtKB-SubCell"/>
</dbReference>
<keyword evidence="4 9" id="KW-0812">Transmembrane</keyword>
<dbReference type="Pfam" id="PF11894">
    <property type="entry name" value="Nup192"/>
    <property type="match status" value="1"/>
</dbReference>
<feature type="transmembrane region" description="Helical" evidence="9">
    <location>
        <begin position="2218"/>
        <end position="2238"/>
    </location>
</feature>
<keyword evidence="7 9" id="KW-0472">Membrane</keyword>
<evidence type="ECO:0000256" key="3">
    <source>
        <dbReference type="ARBA" id="ARBA00022448"/>
    </source>
</evidence>
<evidence type="ECO:0000256" key="4">
    <source>
        <dbReference type="ARBA" id="ARBA00022692"/>
    </source>
</evidence>
<dbReference type="InterPro" id="IPR021827">
    <property type="entry name" value="Nup186/Nup192/Nup205"/>
</dbReference>
<comment type="caution">
    <text evidence="11">The sequence shown here is derived from an EMBL/GenBank/DDBJ whole genome shotgun (WGS) entry which is preliminary data.</text>
</comment>
<dbReference type="OrthoDB" id="2019644at2759"/>
<evidence type="ECO:0000313" key="11">
    <source>
        <dbReference type="EMBL" id="PSK41189.1"/>
    </source>
</evidence>
<feature type="transmembrane region" description="Helical" evidence="9">
    <location>
        <begin position="1929"/>
        <end position="1950"/>
    </location>
</feature>
<dbReference type="PANTHER" id="PTHR43341">
    <property type="entry name" value="AMINO ACID PERMEASE"/>
    <property type="match status" value="1"/>
</dbReference>
<feature type="transmembrane region" description="Helical" evidence="9">
    <location>
        <begin position="2293"/>
        <end position="2317"/>
    </location>
</feature>
<keyword evidence="6 9" id="KW-1133">Transmembrane helix</keyword>
<dbReference type="InterPro" id="IPR050524">
    <property type="entry name" value="APC_YAT"/>
</dbReference>
<keyword evidence="3" id="KW-0813">Transport</keyword>
<dbReference type="PANTHER" id="PTHR43341:SF15">
    <property type="entry name" value="GENERAL AMINO ACID PERMEASE AGP2"/>
    <property type="match status" value="1"/>
</dbReference>
<feature type="domain" description="Amino acid permease/ SLC12A" evidence="10">
    <location>
        <begin position="1926"/>
        <end position="2392"/>
    </location>
</feature>
<evidence type="ECO:0000256" key="6">
    <source>
        <dbReference type="ARBA" id="ARBA00022989"/>
    </source>
</evidence>
<evidence type="ECO:0000256" key="5">
    <source>
        <dbReference type="ARBA" id="ARBA00022970"/>
    </source>
</evidence>
<comment type="subcellular location">
    <subcellularLocation>
        <location evidence="1">Membrane</location>
        <topology evidence="1">Multi-pass membrane protein</topology>
    </subcellularLocation>
</comment>
<dbReference type="STRING" id="418784.A0A2P7YYZ6"/>
<evidence type="ECO:0000256" key="7">
    <source>
        <dbReference type="ARBA" id="ARBA00023136"/>
    </source>
</evidence>
<feature type="transmembrane region" description="Helical" evidence="9">
    <location>
        <begin position="2037"/>
        <end position="2058"/>
    </location>
</feature>
<feature type="transmembrane region" description="Helical" evidence="9">
    <location>
        <begin position="2159"/>
        <end position="2180"/>
    </location>
</feature>
<dbReference type="Proteomes" id="UP000241107">
    <property type="component" value="Unassembled WGS sequence"/>
</dbReference>
<evidence type="ECO:0000256" key="8">
    <source>
        <dbReference type="SAM" id="MobiDB-lite"/>
    </source>
</evidence>
<comment type="similarity">
    <text evidence="2">Belongs to the amino acid-polyamine-organocation (APC) superfamily. YAT (TC 2.A.3.10) family.</text>
</comment>
<dbReference type="PROSITE" id="PS00218">
    <property type="entry name" value="AMINO_ACID_PERMEASE_1"/>
    <property type="match status" value="1"/>
</dbReference>
<dbReference type="GO" id="GO:0015171">
    <property type="term" value="F:amino acid transmembrane transporter activity"/>
    <property type="evidence" value="ECO:0007669"/>
    <property type="project" value="TreeGrafter"/>
</dbReference>
<feature type="transmembrane region" description="Helical" evidence="9">
    <location>
        <begin position="2258"/>
        <end position="2281"/>
    </location>
</feature>
<feature type="compositionally biased region" description="Polar residues" evidence="8">
    <location>
        <begin position="1889"/>
        <end position="1903"/>
    </location>
</feature>
<dbReference type="Pfam" id="PF00324">
    <property type="entry name" value="AA_permease"/>
    <property type="match status" value="1"/>
</dbReference>
<keyword evidence="12" id="KW-1185">Reference proteome</keyword>
<sequence length="2439" mass="275950">MAATYLWDIGVFSDCYNAVKFLDSVPDQIDALIGTDIRQLLVVPPKSDKARQTLAKADTEPVNFSDGLSYKLNKAFIETAYLLASELDLDEIATAELLLLATNESFSKGSSLEDAGILAFFRRYDYILNILGYMVTNNRVQMLYPSKDPAKELFQQFLESYKKIYKLIQVQNDQIDKQKATSDINNLAFVKKVYFVKQQLFHIHDLLSQILYLLIDAFPQSLQTYDTYSAIIKHVNENITNDSDILLLHYLPSLLRCVTGLEDMEEKEIHKIHQQFVAALSADYPKVKDNDLIDLSKSSLRPFDLCSKLFFFVAFIPWCKAVPARTEKFDFKTDILQYIEWLISYGTTEQLLSYSAETAVQETTALLEQSDLYDFRALLQRSFPLLWPAKFVYSGNDELLHAAKSNPQYLNVAKLCDFSSFKVSRAIADDILAPLLHSFFSSFVNHAAIVLTLLRDNEEDYLLSSNKKELEDSTRNSMSFNDSYESLASKSLEKTSPDASDSSHDLNDIASRADLERFYMACVYTYSNRPTLCDAFWAADESNVTGFVDWGISKNTLPLITATFCFLLGSLTSGGTVASLKVWDILVNANTFRKNDYSYISVDSIVSSLTYYLDALTTNLEQELNSRSKLEQQKLEFLFSSSHHKRVNDTDTESPITLSEDSVVFIAGFIMLIAQVVKNSAGDEPVSQGLKKSAFARFHPILVSFLKFDNLITSAKGYLQKRTNTPPNIFSDDNRSIILNLVMFCLKEFAATNDITIRTQIWDTVDRWICHALHDGDNLTSADSLRYTGRSSVLTAVSNTAKTEVQKLRNLYRGLTMNQAFKMALTRPSEVSNFVQLIAQLLEPSSTEQYGFNELQLLYPSNLGDGYRFKNQIGVWPYIEYIINEVFTHTPDVEDEDFRRYLQQTILKIVRASLNEVDWLFLVETAPQILLQTLSTEEVFATARLVNGEVTTISFETFVRLHHSLAMLNFLFEDKASAVLFDIVNTGVEVIGSSNVLQNLMVDALSIVDKILQLQEVYIEKLLPLLKNADIYSQSDSKKPLGYGTSLSLTVSTQRLPYDNVYYPKGLGTHGVSDYYELILFNLSSVVHIALYVGSDEANVSQPAISILRKLSESKVFSTKSSLSKDLSLRNTRLLSVFENVDESIKIRYAFVQQLETISDSLQVKYDILEFLLANLPVTGQITVAHFLLGYDTRSGNLSLSNDDNELSLLDSLIQLLMSTIDLIFDIDYTHGYVTKIGLGPSKLASLTMQVLVRLTKNSVISAQTLNHIRKYDLSSKLLNVQPKIDDVTLWHDKKFEGNVQDGVSNRFIEDHASLETFFEFMKYRNLILQYLSIEIHEIRSATKKEQYIKLLLDDTEFFNGTPKILNFLDVLNYQFYNFEPHKFLEFENKYNLPALLHELTKERKAKKEVKLLKKFAALRCQNANQRLSTDNEKAAFSIDIMSEVTRVDELFQKIFVVEELKKRHLRCLQLWVQIIQVLSNEGVADRADFILKVFQYILPKINNDYYERDVLFAEELILLCMLLFDMYEEDSKTLATAEEGGEHHLQKLLPLFKTCVNGVLCTNSTPALRSDLYILLNKFTQKTPLSGPLLRQILTALRSVDRRFINVICNDSIYLEGAPRITSIILMETLVNLLGLEQLTSILDAIVENNSLSLLARLLKRTGELFEACEGRTESGIRVDTLLYELTAFKATLYLLIRIAHTRDGAVQLFQNEIFSIVRNLKFLNIDSDLGLELQIDSVPSSTPVYGAKEERATALITLSLDIPAALADETKHTHSVRTISFYELLVPAFQLVATVLSAMGPSFQPGIMQAKELMLHFRPLVVGVMKRDQLMEQGDLRRYEEEHKLALEGLRQLATLFVLPNYFLIIMSKLDAEKELSSTSAGTNVDFNESFHDTSSNQGSVGRSLEKKEDDVHHHTHRMLEQRHVNLIAIGGSIGTGLFITIGSSGLIEAGPLGLLLAYCFWTFVILCLTVSVGEMVCYLPVDSPFLTMAGRVVDPAYECAASVNFWLMQSLYIPFEITAVNGMIHFWRDDYSPAITLVIQIVIYCAINVFAVKLYGEAEFWLSLGKLILCIGLLFFTVITMCGANPQNDAFGFRHWHAKGGPIAEYMRTGSLGRFQGFLQGLFSANFVVVSSEYLSMTAGEAKNPRKNMASAFKTVLYRLVIFFIGGALSVTILLAYNDPTYLQIVHGDDDNSGNAASSPYVVAMQNLEIQVLPHIVNGVVLSSAFSAGNSYTYCSSRALYALSKKGYVPKFFRYCTKSGVPIFCVAVSACFSLLSLMQLGKTGENALNYMVNLCTGAQLLNYAFMSVTYLHFYRAVKVQGIDRNNFTYRSWFQPYTAMFACFFLWIIVGIKGYEAFVPGHWTVDHFLFSYLMVFIAIGVYAAYKLIKRPKYIRPEDADLQTGLEEIEEHEYEFYAALEANNEKVGLRKKIMDWVF</sequence>
<gene>
    <name evidence="11" type="ORF">C7M61_000863</name>
</gene>
<proteinExistence type="inferred from homology"/>
<name>A0A2P7YYZ6_9ASCO</name>
<accession>A0A2P7YYZ6</accession>
<evidence type="ECO:0000256" key="2">
    <source>
        <dbReference type="ARBA" id="ARBA00006983"/>
    </source>
</evidence>
<dbReference type="VEuPathDB" id="FungiDB:C7M61_000863"/>
<evidence type="ECO:0000256" key="1">
    <source>
        <dbReference type="ARBA" id="ARBA00004141"/>
    </source>
</evidence>
<dbReference type="GeneID" id="36564255"/>
<dbReference type="InterPro" id="IPR004841">
    <property type="entry name" value="AA-permease/SLC12A_dom"/>
</dbReference>
<feature type="transmembrane region" description="Helical" evidence="9">
    <location>
        <begin position="2369"/>
        <end position="2387"/>
    </location>
</feature>
<feature type="transmembrane region" description="Helical" evidence="9">
    <location>
        <begin position="2120"/>
        <end position="2138"/>
    </location>
</feature>
<dbReference type="Gene3D" id="1.20.1740.10">
    <property type="entry name" value="Amino acid/polyamine transporter I"/>
    <property type="match status" value="1"/>
</dbReference>
<dbReference type="RefSeq" id="XP_024715888.1">
    <property type="nucleotide sequence ID" value="XM_024856289.1"/>
</dbReference>
<keyword evidence="5" id="KW-0029">Amino-acid transport</keyword>
<dbReference type="EMBL" id="PYFQ01000001">
    <property type="protein sequence ID" value="PSK41189.1"/>
    <property type="molecule type" value="Genomic_DNA"/>
</dbReference>
<dbReference type="InterPro" id="IPR004840">
    <property type="entry name" value="Amino_acid_permease_CS"/>
</dbReference>
<evidence type="ECO:0000313" key="12">
    <source>
        <dbReference type="Proteomes" id="UP000241107"/>
    </source>
</evidence>
<reference evidence="11 12" key="1">
    <citation type="submission" date="2018-03" db="EMBL/GenBank/DDBJ databases">
        <title>Candida pseudohaemulonii genome assembly and annotation.</title>
        <authorList>
            <person name="Munoz J.F."/>
            <person name="Gade L.G."/>
            <person name="Chow N.A."/>
            <person name="Litvintseva A.P."/>
            <person name="Loparev V.N."/>
            <person name="Cuomo C.A."/>
        </authorList>
    </citation>
    <scope>NUCLEOTIDE SEQUENCE [LARGE SCALE GENOMIC DNA]</scope>
    <source>
        <strain evidence="11 12">B12108</strain>
    </source>
</reference>
<feature type="region of interest" description="Disordered" evidence="8">
    <location>
        <begin position="1889"/>
        <end position="1910"/>
    </location>
</feature>
<feature type="transmembrane region" description="Helical" evidence="9">
    <location>
        <begin position="2070"/>
        <end position="2089"/>
    </location>
</feature>
<evidence type="ECO:0000256" key="9">
    <source>
        <dbReference type="SAM" id="Phobius"/>
    </source>
</evidence>
<feature type="transmembrane region" description="Helical" evidence="9">
    <location>
        <begin position="1956"/>
        <end position="1984"/>
    </location>
</feature>
<dbReference type="FunFam" id="1.20.1740.10:FF:000006">
    <property type="entry name" value="General amino acid permease"/>
    <property type="match status" value="1"/>
</dbReference>
<organism evidence="11 12">
    <name type="scientific">Candidozyma pseudohaemuli</name>
    <dbReference type="NCBI Taxonomy" id="418784"/>
    <lineage>
        <taxon>Eukaryota</taxon>
        <taxon>Fungi</taxon>
        <taxon>Dikarya</taxon>
        <taxon>Ascomycota</taxon>
        <taxon>Saccharomycotina</taxon>
        <taxon>Pichiomycetes</taxon>
        <taxon>Metschnikowiaceae</taxon>
        <taxon>Candidozyma</taxon>
    </lineage>
</organism>